<keyword evidence="1" id="KW-1185">Reference proteome</keyword>
<sequence length="63" mass="7508">MEAMGKQLLVKKMIKDCKKIVGLMNQSDVARKIFKVIQKEIYIKKLPLKLLQIKRLDKTFFER</sequence>
<dbReference type="WBParaSite" id="nRc.2.0.1.t07631-RA">
    <property type="protein sequence ID" value="nRc.2.0.1.t07631-RA"/>
    <property type="gene ID" value="nRc.2.0.1.g07631"/>
</dbReference>
<proteinExistence type="predicted"/>
<organism evidence="1 2">
    <name type="scientific">Romanomermis culicivorax</name>
    <name type="common">Nematode worm</name>
    <dbReference type="NCBI Taxonomy" id="13658"/>
    <lineage>
        <taxon>Eukaryota</taxon>
        <taxon>Metazoa</taxon>
        <taxon>Ecdysozoa</taxon>
        <taxon>Nematoda</taxon>
        <taxon>Enoplea</taxon>
        <taxon>Dorylaimia</taxon>
        <taxon>Mermithida</taxon>
        <taxon>Mermithoidea</taxon>
        <taxon>Mermithidae</taxon>
        <taxon>Romanomermis</taxon>
    </lineage>
</organism>
<name>A0A915I0H6_ROMCU</name>
<dbReference type="AlphaFoldDB" id="A0A915I0H6"/>
<evidence type="ECO:0000313" key="2">
    <source>
        <dbReference type="WBParaSite" id="nRc.2.0.1.t07631-RA"/>
    </source>
</evidence>
<evidence type="ECO:0000313" key="1">
    <source>
        <dbReference type="Proteomes" id="UP000887565"/>
    </source>
</evidence>
<reference evidence="2" key="1">
    <citation type="submission" date="2022-11" db="UniProtKB">
        <authorList>
            <consortium name="WormBaseParasite"/>
        </authorList>
    </citation>
    <scope>IDENTIFICATION</scope>
</reference>
<dbReference type="Proteomes" id="UP000887565">
    <property type="component" value="Unplaced"/>
</dbReference>
<accession>A0A915I0H6</accession>
<protein>
    <submittedName>
        <fullName evidence="2">Uncharacterized protein</fullName>
    </submittedName>
</protein>